<accession>A0A0D9Z661</accession>
<dbReference type="InterPro" id="IPR045238">
    <property type="entry name" value="Tim23-like"/>
</dbReference>
<keyword evidence="3" id="KW-1133">Transmembrane helix</keyword>
<feature type="region of interest" description="Disordered" evidence="5">
    <location>
        <begin position="169"/>
        <end position="195"/>
    </location>
</feature>
<dbReference type="PANTHER" id="PTHR15371">
    <property type="entry name" value="TIM23"/>
    <property type="match status" value="1"/>
</dbReference>
<dbReference type="eggNOG" id="ENOG502RY7Z">
    <property type="taxonomic scope" value="Eukaryota"/>
</dbReference>
<evidence type="ECO:0000256" key="1">
    <source>
        <dbReference type="ARBA" id="ARBA00004141"/>
    </source>
</evidence>
<feature type="compositionally biased region" description="Basic and acidic residues" evidence="5">
    <location>
        <begin position="103"/>
        <end position="122"/>
    </location>
</feature>
<dbReference type="Pfam" id="PF02466">
    <property type="entry name" value="Tim17"/>
    <property type="match status" value="1"/>
</dbReference>
<keyword evidence="4" id="KW-0472">Membrane</keyword>
<evidence type="ECO:0000256" key="5">
    <source>
        <dbReference type="SAM" id="MobiDB-lite"/>
    </source>
</evidence>
<dbReference type="Gramene" id="OGLUM03G14630.1">
    <property type="protein sequence ID" value="OGLUM03G14630.1"/>
    <property type="gene ID" value="OGLUM03G14630"/>
</dbReference>
<organism evidence="6">
    <name type="scientific">Oryza glumipatula</name>
    <dbReference type="NCBI Taxonomy" id="40148"/>
    <lineage>
        <taxon>Eukaryota</taxon>
        <taxon>Viridiplantae</taxon>
        <taxon>Streptophyta</taxon>
        <taxon>Embryophyta</taxon>
        <taxon>Tracheophyta</taxon>
        <taxon>Spermatophyta</taxon>
        <taxon>Magnoliopsida</taxon>
        <taxon>Liliopsida</taxon>
        <taxon>Poales</taxon>
        <taxon>Poaceae</taxon>
        <taxon>BOP clade</taxon>
        <taxon>Oryzoideae</taxon>
        <taxon>Oryzeae</taxon>
        <taxon>Oryzinae</taxon>
        <taxon>Oryza</taxon>
    </lineage>
</organism>
<proteinExistence type="predicted"/>
<dbReference type="PANTHER" id="PTHR15371:SF1">
    <property type="entry name" value="OUTER ENVELOPE PORE PROTEIN 16-2, CHLOROPLASTIC"/>
    <property type="match status" value="1"/>
</dbReference>
<evidence type="ECO:0000256" key="2">
    <source>
        <dbReference type="ARBA" id="ARBA00022692"/>
    </source>
</evidence>
<name>A0A0D9Z661_9ORYZ</name>
<dbReference type="GO" id="GO:0015171">
    <property type="term" value="F:amino acid transmembrane transporter activity"/>
    <property type="evidence" value="ECO:0007669"/>
    <property type="project" value="TreeGrafter"/>
</dbReference>
<dbReference type="HOGENOM" id="CLU_988235_0_0_1"/>
<dbReference type="STRING" id="40148.A0A0D9Z661"/>
<dbReference type="EnsemblPlants" id="OGLUM03G14630.1">
    <property type="protein sequence ID" value="OGLUM03G14630.1"/>
    <property type="gene ID" value="OGLUM03G14630"/>
</dbReference>
<evidence type="ECO:0000256" key="3">
    <source>
        <dbReference type="ARBA" id="ARBA00022989"/>
    </source>
</evidence>
<keyword evidence="7" id="KW-1185">Reference proteome</keyword>
<dbReference type="Proteomes" id="UP000026961">
    <property type="component" value="Chromosome 3"/>
</dbReference>
<evidence type="ECO:0000313" key="7">
    <source>
        <dbReference type="Proteomes" id="UP000026961"/>
    </source>
</evidence>
<dbReference type="GO" id="GO:0009707">
    <property type="term" value="C:chloroplast outer membrane"/>
    <property type="evidence" value="ECO:0007669"/>
    <property type="project" value="TreeGrafter"/>
</dbReference>
<reference evidence="6" key="2">
    <citation type="submission" date="2018-05" db="EMBL/GenBank/DDBJ databases">
        <title>OgluRS3 (Oryza glumaepatula Reference Sequence Version 3).</title>
        <authorList>
            <person name="Zhang J."/>
            <person name="Kudrna D."/>
            <person name="Lee S."/>
            <person name="Talag J."/>
            <person name="Welchert J."/>
            <person name="Wing R.A."/>
        </authorList>
    </citation>
    <scope>NUCLEOTIDE SEQUENCE [LARGE SCALE GENOMIC DNA]</scope>
</reference>
<dbReference type="AlphaFoldDB" id="A0A0D9Z661"/>
<evidence type="ECO:0000256" key="4">
    <source>
        <dbReference type="ARBA" id="ARBA00023136"/>
    </source>
</evidence>
<feature type="region of interest" description="Disordered" evidence="5">
    <location>
        <begin position="103"/>
        <end position="128"/>
    </location>
</feature>
<evidence type="ECO:0000313" key="6">
    <source>
        <dbReference type="EnsemblPlants" id="OGLUM03G14630.1"/>
    </source>
</evidence>
<reference evidence="6" key="1">
    <citation type="submission" date="2015-04" db="UniProtKB">
        <authorList>
            <consortium name="EnsemblPlants"/>
        </authorList>
    </citation>
    <scope>IDENTIFICATION</scope>
</reference>
<keyword evidence="2" id="KW-0812">Transmembrane</keyword>
<comment type="subcellular location">
    <subcellularLocation>
        <location evidence="1">Membrane</location>
        <topology evidence="1">Multi-pass membrane protein</topology>
    </subcellularLocation>
</comment>
<sequence>MASTAQAQRRIYRRFHGTRRRSRTFQKSATSRAAPRNVSGAPVYVSCLLLPEDATSRIGFSSPLADDLFHGDHDSLSLCIRTRLACCSVSSGIANLSPKLSIAREREREREREQGAAPERRKMSGSINSSLETRTFLDEVRGLEKNWMVDLGHPLLNRVAESFVKAAGGGGTGAVSDSTGARKRSFPDLNGGNSSKSAEAMVKSVSKESLQWGLAAGLHSGLTYGLTEARGTHDWKNSVVAGALTGAAVALTSDRASHERVVQCAIAGAALSTAANVLSGIF</sequence>
<protein>
    <submittedName>
        <fullName evidence="6">Uncharacterized protein</fullName>
    </submittedName>
</protein>